<keyword evidence="8" id="KW-1185">Reference proteome</keyword>
<dbReference type="GO" id="GO:0004540">
    <property type="term" value="F:RNA nuclease activity"/>
    <property type="evidence" value="ECO:0007669"/>
    <property type="project" value="InterPro"/>
</dbReference>
<reference evidence="7 8" key="1">
    <citation type="submission" date="2019-11" db="EMBL/GenBank/DDBJ databases">
        <title>Whole-genome sequence of a the green, strictly anaerobic photosynthetic bacterium Heliobacillus mobilis DSM 6151.</title>
        <authorList>
            <person name="Kyndt J.A."/>
            <person name="Meyer T.E."/>
        </authorList>
    </citation>
    <scope>NUCLEOTIDE SEQUENCE [LARGE SCALE GENOMIC DNA]</scope>
    <source>
        <strain evidence="7 8">DSM 6151</strain>
    </source>
</reference>
<accession>A0A6I3SGR2</accession>
<protein>
    <submittedName>
        <fullName evidence="7">Rne/Rng family ribonuclease</fullName>
    </submittedName>
</protein>
<comment type="caution">
    <text evidence="7">The sequence shown here is derived from an EMBL/GenBank/DDBJ whole genome shotgun (WGS) entry which is preliminary data.</text>
</comment>
<comment type="cofactor">
    <cofactor evidence="1">
        <name>Mg(2+)</name>
        <dbReference type="ChEBI" id="CHEBI:18420"/>
    </cofactor>
</comment>
<evidence type="ECO:0000259" key="6">
    <source>
        <dbReference type="PROSITE" id="PS50126"/>
    </source>
</evidence>
<keyword evidence="3" id="KW-0378">Hydrolase</keyword>
<feature type="domain" description="S1 motif" evidence="6">
    <location>
        <begin position="39"/>
        <end position="103"/>
    </location>
</feature>
<dbReference type="EMBL" id="WNKU01000002">
    <property type="protein sequence ID" value="MTV48031.1"/>
    <property type="molecule type" value="Genomic_DNA"/>
</dbReference>
<dbReference type="CDD" id="cd04453">
    <property type="entry name" value="S1_RNase_E"/>
    <property type="match status" value="1"/>
</dbReference>
<dbReference type="GO" id="GO:0003723">
    <property type="term" value="F:RNA binding"/>
    <property type="evidence" value="ECO:0007669"/>
    <property type="project" value="UniProtKB-KW"/>
</dbReference>
<organism evidence="7 8">
    <name type="scientific">Heliobacterium mobile</name>
    <name type="common">Heliobacillus mobilis</name>
    <dbReference type="NCBI Taxonomy" id="28064"/>
    <lineage>
        <taxon>Bacteria</taxon>
        <taxon>Bacillati</taxon>
        <taxon>Bacillota</taxon>
        <taxon>Clostridia</taxon>
        <taxon>Eubacteriales</taxon>
        <taxon>Heliobacteriaceae</taxon>
        <taxon>Heliobacterium</taxon>
    </lineage>
</organism>
<dbReference type="InterPro" id="IPR019307">
    <property type="entry name" value="RNA-bd_AU-1/RNase_E/G"/>
</dbReference>
<dbReference type="SUPFAM" id="SSF50249">
    <property type="entry name" value="Nucleic acid-binding proteins"/>
    <property type="match status" value="1"/>
</dbReference>
<dbReference type="GO" id="GO:0016787">
    <property type="term" value="F:hydrolase activity"/>
    <property type="evidence" value="ECO:0007669"/>
    <property type="project" value="UniProtKB-KW"/>
</dbReference>
<keyword evidence="4" id="KW-0460">Magnesium</keyword>
<dbReference type="InterPro" id="IPR012340">
    <property type="entry name" value="NA-bd_OB-fold"/>
</dbReference>
<dbReference type="OrthoDB" id="9804278at2"/>
<dbReference type="GO" id="GO:0006364">
    <property type="term" value="P:rRNA processing"/>
    <property type="evidence" value="ECO:0007669"/>
    <property type="project" value="TreeGrafter"/>
</dbReference>
<dbReference type="GO" id="GO:0046872">
    <property type="term" value="F:metal ion binding"/>
    <property type="evidence" value="ECO:0007669"/>
    <property type="project" value="UniProtKB-KW"/>
</dbReference>
<evidence type="ECO:0000256" key="2">
    <source>
        <dbReference type="ARBA" id="ARBA00022723"/>
    </source>
</evidence>
<sequence length="414" mass="47278">MNKVVLVQVEESYTKIALLEDDHLAELHWEKNEQGSIVGNIYKGNVENVLPGMQAAFIDIGLERNAFLYVKEAIPTVLKEEGINPSIGDILKPGQEVLVQILKEGIGTKGPRVTRNVTLPGHWVVLMPMVDHVGVSKRIEDERERRRLIEVAERVQIPGMGIIIRTTAVGADENELAADIRRLQERWQKIKEKINRRPSRSLVYQGGTLVERILRDMIDDEVQQIRVNDCTTYNQMWEWAEENYPLLRSRLHLQDGRDYWTEFNLQVEIEKALRPKTWLKSGGYLVIQETEALTVIDVNTGKYTGTHDLEDTVRKTNLEAAREIARQLRLRSIGGIIVIDFIDMTVDSHRQEVLDVLRESLQRDKAPTNVLGITPLGLVEMTRKKVRDSLSSMLTEPCSCCDGRGRVYRKSPIT</sequence>
<evidence type="ECO:0000256" key="1">
    <source>
        <dbReference type="ARBA" id="ARBA00001946"/>
    </source>
</evidence>
<dbReference type="Pfam" id="PF10150">
    <property type="entry name" value="RNase_E_G"/>
    <property type="match status" value="1"/>
</dbReference>
<dbReference type="NCBIfam" id="TIGR00757">
    <property type="entry name" value="RNaseEG"/>
    <property type="match status" value="1"/>
</dbReference>
<dbReference type="Gene3D" id="2.40.50.140">
    <property type="entry name" value="Nucleic acid-binding proteins"/>
    <property type="match status" value="1"/>
</dbReference>
<evidence type="ECO:0000256" key="5">
    <source>
        <dbReference type="ARBA" id="ARBA00022884"/>
    </source>
</evidence>
<keyword evidence="2" id="KW-0479">Metal-binding</keyword>
<dbReference type="Proteomes" id="UP000430670">
    <property type="component" value="Unassembled WGS sequence"/>
</dbReference>
<dbReference type="RefSeq" id="WP_155475126.1">
    <property type="nucleotide sequence ID" value="NZ_WNKU01000002.1"/>
</dbReference>
<proteinExistence type="predicted"/>
<evidence type="ECO:0000313" key="8">
    <source>
        <dbReference type="Proteomes" id="UP000430670"/>
    </source>
</evidence>
<dbReference type="PROSITE" id="PS50126">
    <property type="entry name" value="S1"/>
    <property type="match status" value="1"/>
</dbReference>
<name>A0A6I3SGR2_HELMO</name>
<evidence type="ECO:0000313" key="7">
    <source>
        <dbReference type="EMBL" id="MTV48031.1"/>
    </source>
</evidence>
<evidence type="ECO:0000256" key="4">
    <source>
        <dbReference type="ARBA" id="ARBA00022842"/>
    </source>
</evidence>
<dbReference type="InterPro" id="IPR003029">
    <property type="entry name" value="S1_domain"/>
</dbReference>
<keyword evidence="5" id="KW-0694">RNA-binding</keyword>
<dbReference type="AlphaFoldDB" id="A0A6I3SGR2"/>
<evidence type="ECO:0000256" key="3">
    <source>
        <dbReference type="ARBA" id="ARBA00022801"/>
    </source>
</evidence>
<dbReference type="InterPro" id="IPR004659">
    <property type="entry name" value="RNase_E/G"/>
</dbReference>
<dbReference type="PANTHER" id="PTHR30001:SF0">
    <property type="entry name" value="RIBONUCLEASE G"/>
    <property type="match status" value="1"/>
</dbReference>
<dbReference type="GO" id="GO:0005737">
    <property type="term" value="C:cytoplasm"/>
    <property type="evidence" value="ECO:0007669"/>
    <property type="project" value="TreeGrafter"/>
</dbReference>
<gene>
    <name evidence="7" type="ORF">GJ688_03430</name>
</gene>
<dbReference type="SMART" id="SM00316">
    <property type="entry name" value="S1"/>
    <property type="match status" value="1"/>
</dbReference>
<dbReference type="PANTHER" id="PTHR30001">
    <property type="entry name" value="RIBONUCLEASE"/>
    <property type="match status" value="1"/>
</dbReference>